<dbReference type="EMBL" id="BMCM01000001">
    <property type="protein sequence ID" value="GGD68460.1"/>
    <property type="molecule type" value="Genomic_DNA"/>
</dbReference>
<dbReference type="Pfam" id="PF01915">
    <property type="entry name" value="Glyco_hydro_3_C"/>
    <property type="match status" value="1"/>
</dbReference>
<dbReference type="Gene3D" id="3.40.50.1700">
    <property type="entry name" value="Glycoside hydrolase family 3 C-terminal domain"/>
    <property type="match status" value="1"/>
</dbReference>
<dbReference type="InterPro" id="IPR036962">
    <property type="entry name" value="Glyco_hydro_3_N_sf"/>
</dbReference>
<accession>A0ABQ1RIV9</accession>
<dbReference type="SMART" id="SM01217">
    <property type="entry name" value="Fn3_like"/>
    <property type="match status" value="1"/>
</dbReference>
<comment type="similarity">
    <text evidence="1">Belongs to the glycosyl hydrolase 3 family.</text>
</comment>
<dbReference type="SUPFAM" id="SSF51445">
    <property type="entry name" value="(Trans)glycosidases"/>
    <property type="match status" value="1"/>
</dbReference>
<sequence length="792" mass="85146">MTLPRFDFETVFDVDTVLAELTLEDKASLLSGLDDWFTQPIDRPGMTHAVPSIEVGDGPHGLRKETGVDMVWVPATGFPTASAMGASWDRELMRRVAAAIGEEARAEGVQVVLGPGVNMKRSPLCGRNFEYFSEDPFHAGEIGVAYVAGLQSTGVGASLKHYAANNQEIERTRISVVADDRTLRETYLAAFERVARQADPWTVMCSYNRIHGIHASENRWLLTEVLREEWGYQGAVVSDWNAVHDRVAALRAGLDLEMPGTAGRTDAEVVAAVRAGDLDEAVVDAAARRVLALVARAYPGADVVDGPVMQLGHVAGDRLTEEQLRVLKADEHHALAREAAAACIVLLRNEPGPSGAPALPLNESGGRIAVIGAFAEHARIQGGGSSGVDPTRVDVPLDEIRAVMGADQVSYAPGYVYLPKNAYQDDNVATLSAHGITLVEERPKVARRSATLAKELQLAEAIQHLAKAEPSDTARRLIGEALTTAQEAETIVIFAGLPLAFEQEANDRDTLALPEEQNVLISALADLRDQTGAALVVVLANGSPVTMEPWHDRVDSIVECGLGGQGVGAAIAEALFGRANPSGRIAETYPLAIEDSPGFPNWLGERGVVLYGEGVFIGYRWYDALRRPVLYPFGHGLSYTSFGYTDLNAEIVDAAAGHVRVTCRVTNGGSRAGAEVVQLYVGDPDAEVSRPVRELRGFEKVYLEPGEFADVSFDLESRDFAYWDAAADSGESRLGLWRREGGDFIIEVGASSQDIRLAQTISLPDDVSIPALIRDAELQGAGTSRFFQGHAG</sequence>
<dbReference type="Gene3D" id="2.60.40.10">
    <property type="entry name" value="Immunoglobulins"/>
    <property type="match status" value="1"/>
</dbReference>
<dbReference type="Gene3D" id="3.20.20.300">
    <property type="entry name" value="Glycoside hydrolase, family 3, N-terminal domain"/>
    <property type="match status" value="1"/>
</dbReference>
<dbReference type="PRINTS" id="PR00133">
    <property type="entry name" value="GLHYDRLASE3"/>
</dbReference>
<dbReference type="InterPro" id="IPR036881">
    <property type="entry name" value="Glyco_hydro_3_C_sf"/>
</dbReference>
<keyword evidence="2 4" id="KW-0378">Hydrolase</keyword>
<dbReference type="InterPro" id="IPR017853">
    <property type="entry name" value="GH"/>
</dbReference>
<dbReference type="PANTHER" id="PTHR42715">
    <property type="entry name" value="BETA-GLUCOSIDASE"/>
    <property type="match status" value="1"/>
</dbReference>
<gene>
    <name evidence="4" type="ORF">GCM10007269_09490</name>
</gene>
<dbReference type="RefSeq" id="WP_188435388.1">
    <property type="nucleotide sequence ID" value="NZ_BMCM01000001.1"/>
</dbReference>
<comment type="caution">
    <text evidence="4">The sequence shown here is derived from an EMBL/GenBank/DDBJ whole genome shotgun (WGS) entry which is preliminary data.</text>
</comment>
<dbReference type="InterPro" id="IPR001764">
    <property type="entry name" value="Glyco_hydro_3_N"/>
</dbReference>
<evidence type="ECO:0000256" key="1">
    <source>
        <dbReference type="ARBA" id="ARBA00005336"/>
    </source>
</evidence>
<dbReference type="Proteomes" id="UP000629365">
    <property type="component" value="Unassembled WGS sequence"/>
</dbReference>
<dbReference type="PANTHER" id="PTHR42715:SF10">
    <property type="entry name" value="BETA-GLUCOSIDASE"/>
    <property type="match status" value="1"/>
</dbReference>
<reference evidence="5" key="1">
    <citation type="journal article" date="2019" name="Int. J. Syst. Evol. Microbiol.">
        <title>The Global Catalogue of Microorganisms (GCM) 10K type strain sequencing project: providing services to taxonomists for standard genome sequencing and annotation.</title>
        <authorList>
            <consortium name="The Broad Institute Genomics Platform"/>
            <consortium name="The Broad Institute Genome Sequencing Center for Infectious Disease"/>
            <person name="Wu L."/>
            <person name="Ma J."/>
        </authorList>
    </citation>
    <scope>NUCLEOTIDE SEQUENCE [LARGE SCALE GENOMIC DNA]</scope>
    <source>
        <strain evidence="5">CCM 7640</strain>
    </source>
</reference>
<dbReference type="InterPro" id="IPR026891">
    <property type="entry name" value="Fn3-like"/>
</dbReference>
<keyword evidence="5" id="KW-1185">Reference proteome</keyword>
<proteinExistence type="inferred from homology"/>
<dbReference type="Pfam" id="PF14310">
    <property type="entry name" value="Fn3-like"/>
    <property type="match status" value="1"/>
</dbReference>
<dbReference type="SUPFAM" id="SSF52279">
    <property type="entry name" value="Beta-D-glucan exohydrolase, C-terminal domain"/>
    <property type="match status" value="1"/>
</dbReference>
<dbReference type="Pfam" id="PF00933">
    <property type="entry name" value="Glyco_hydro_3"/>
    <property type="match status" value="1"/>
</dbReference>
<feature type="domain" description="Fibronectin type III-like" evidence="3">
    <location>
        <begin position="675"/>
        <end position="752"/>
    </location>
</feature>
<evidence type="ECO:0000313" key="5">
    <source>
        <dbReference type="Proteomes" id="UP000629365"/>
    </source>
</evidence>
<evidence type="ECO:0000313" key="4">
    <source>
        <dbReference type="EMBL" id="GGD68460.1"/>
    </source>
</evidence>
<dbReference type="InterPro" id="IPR013783">
    <property type="entry name" value="Ig-like_fold"/>
</dbReference>
<protein>
    <submittedName>
        <fullName evidence="4">Glycosyl hydrolase</fullName>
    </submittedName>
</protein>
<organism evidence="4 5">
    <name type="scientific">Microbacterium murale</name>
    <dbReference type="NCBI Taxonomy" id="1081040"/>
    <lineage>
        <taxon>Bacteria</taxon>
        <taxon>Bacillati</taxon>
        <taxon>Actinomycetota</taxon>
        <taxon>Actinomycetes</taxon>
        <taxon>Micrococcales</taxon>
        <taxon>Microbacteriaceae</taxon>
        <taxon>Microbacterium</taxon>
    </lineage>
</organism>
<dbReference type="InterPro" id="IPR002772">
    <property type="entry name" value="Glyco_hydro_3_C"/>
</dbReference>
<dbReference type="InterPro" id="IPR050288">
    <property type="entry name" value="Cellulose_deg_GH3"/>
</dbReference>
<name>A0ABQ1RIV9_9MICO</name>
<evidence type="ECO:0000259" key="3">
    <source>
        <dbReference type="SMART" id="SM01217"/>
    </source>
</evidence>
<evidence type="ECO:0000256" key="2">
    <source>
        <dbReference type="ARBA" id="ARBA00022801"/>
    </source>
</evidence>
<dbReference type="GO" id="GO:0016787">
    <property type="term" value="F:hydrolase activity"/>
    <property type="evidence" value="ECO:0007669"/>
    <property type="project" value="UniProtKB-KW"/>
</dbReference>